<proteinExistence type="predicted"/>
<protein>
    <submittedName>
        <fullName evidence="1">Uncharacterized protein</fullName>
    </submittedName>
</protein>
<reference evidence="1" key="1">
    <citation type="submission" date="2014-09" db="EMBL/GenBank/DDBJ databases">
        <authorList>
            <person name="Magalhaes I.L.F."/>
            <person name="Oliveira U."/>
            <person name="Santos F.R."/>
            <person name="Vidigal T.H.D.A."/>
            <person name="Brescovit A.D."/>
            <person name="Santos A.J."/>
        </authorList>
    </citation>
    <scope>NUCLEOTIDE SEQUENCE</scope>
    <source>
        <tissue evidence="1">Shoot tissue taken approximately 20 cm above the soil surface</tissue>
    </source>
</reference>
<name>A0A0A9AYB6_ARUDO</name>
<accession>A0A0A9AYB6</accession>
<evidence type="ECO:0000313" key="1">
    <source>
        <dbReference type="EMBL" id="JAD56734.1"/>
    </source>
</evidence>
<sequence length="53" mass="6054">MEHWNGSKHYECLVEVASKLSSQQATKCVTKCVQNAMFKHKDLKFQSHDTSLA</sequence>
<organism evidence="1">
    <name type="scientific">Arundo donax</name>
    <name type="common">Giant reed</name>
    <name type="synonym">Donax arundinaceus</name>
    <dbReference type="NCBI Taxonomy" id="35708"/>
    <lineage>
        <taxon>Eukaryota</taxon>
        <taxon>Viridiplantae</taxon>
        <taxon>Streptophyta</taxon>
        <taxon>Embryophyta</taxon>
        <taxon>Tracheophyta</taxon>
        <taxon>Spermatophyta</taxon>
        <taxon>Magnoliopsida</taxon>
        <taxon>Liliopsida</taxon>
        <taxon>Poales</taxon>
        <taxon>Poaceae</taxon>
        <taxon>PACMAD clade</taxon>
        <taxon>Arundinoideae</taxon>
        <taxon>Arundineae</taxon>
        <taxon>Arundo</taxon>
    </lineage>
</organism>
<reference evidence="1" key="2">
    <citation type="journal article" date="2015" name="Data Brief">
        <title>Shoot transcriptome of the giant reed, Arundo donax.</title>
        <authorList>
            <person name="Barrero R.A."/>
            <person name="Guerrero F.D."/>
            <person name="Moolhuijzen P."/>
            <person name="Goolsby J.A."/>
            <person name="Tidwell J."/>
            <person name="Bellgard S.E."/>
            <person name="Bellgard M.I."/>
        </authorList>
    </citation>
    <scope>NUCLEOTIDE SEQUENCE</scope>
    <source>
        <tissue evidence="1">Shoot tissue taken approximately 20 cm above the soil surface</tissue>
    </source>
</reference>
<dbReference type="EMBL" id="GBRH01241161">
    <property type="protein sequence ID" value="JAD56734.1"/>
    <property type="molecule type" value="Transcribed_RNA"/>
</dbReference>
<dbReference type="AlphaFoldDB" id="A0A0A9AYB6"/>